<reference evidence="10 11" key="1">
    <citation type="submission" date="2020-10" db="EMBL/GenBank/DDBJ databases">
        <title>Complete genome sequence of Paludibaculum fermentans P105T, a facultatively anaerobic acidobacterium capable of dissimilatory Fe(III) reduction.</title>
        <authorList>
            <person name="Dedysh S.N."/>
            <person name="Beletsky A.V."/>
            <person name="Kulichevskaya I.S."/>
            <person name="Mardanov A.V."/>
            <person name="Ravin N.V."/>
        </authorList>
    </citation>
    <scope>NUCLEOTIDE SEQUENCE [LARGE SCALE GENOMIC DNA]</scope>
    <source>
        <strain evidence="10 11">P105</strain>
    </source>
</reference>
<dbReference type="PANTHER" id="PTHR22726">
    <property type="entry name" value="METALLOENDOPEPTIDASE OMA1"/>
    <property type="match status" value="1"/>
</dbReference>
<dbReference type="GO" id="GO:0016020">
    <property type="term" value="C:membrane"/>
    <property type="evidence" value="ECO:0007669"/>
    <property type="project" value="TreeGrafter"/>
</dbReference>
<feature type="chain" id="PRO_5032731209" evidence="8">
    <location>
        <begin position="19"/>
        <end position="458"/>
    </location>
</feature>
<dbReference type="Gene3D" id="3.40.1000.10">
    <property type="entry name" value="Mog1/PsbP, alpha/beta/alpha sandwich"/>
    <property type="match status" value="1"/>
</dbReference>
<evidence type="ECO:0000256" key="2">
    <source>
        <dbReference type="ARBA" id="ARBA00022670"/>
    </source>
</evidence>
<gene>
    <name evidence="10" type="ORF">IRI77_05775</name>
</gene>
<dbReference type="Pfam" id="PF01435">
    <property type="entry name" value="Peptidase_M48"/>
    <property type="match status" value="1"/>
</dbReference>
<evidence type="ECO:0000313" key="10">
    <source>
        <dbReference type="EMBL" id="QOY89460.1"/>
    </source>
</evidence>
<keyword evidence="3" id="KW-0479">Metal-binding</keyword>
<keyword evidence="8" id="KW-0732">Signal</keyword>
<keyword evidence="6 10" id="KW-0482">Metalloprotease</keyword>
<feature type="signal peptide" evidence="8">
    <location>
        <begin position="1"/>
        <end position="18"/>
    </location>
</feature>
<dbReference type="Gene3D" id="3.30.2010.10">
    <property type="entry name" value="Metalloproteases ('zincins'), catalytic domain"/>
    <property type="match status" value="1"/>
</dbReference>
<protein>
    <submittedName>
        <fullName evidence="10">M48 family metalloprotease</fullName>
    </submittedName>
</protein>
<organism evidence="10 11">
    <name type="scientific">Paludibaculum fermentans</name>
    <dbReference type="NCBI Taxonomy" id="1473598"/>
    <lineage>
        <taxon>Bacteria</taxon>
        <taxon>Pseudomonadati</taxon>
        <taxon>Acidobacteriota</taxon>
        <taxon>Terriglobia</taxon>
        <taxon>Bryobacterales</taxon>
        <taxon>Bryobacteraceae</taxon>
        <taxon>Paludibaculum</taxon>
    </lineage>
</organism>
<evidence type="ECO:0000256" key="4">
    <source>
        <dbReference type="ARBA" id="ARBA00022801"/>
    </source>
</evidence>
<evidence type="ECO:0000259" key="9">
    <source>
        <dbReference type="Pfam" id="PF01435"/>
    </source>
</evidence>
<feature type="compositionally biased region" description="Polar residues" evidence="7">
    <location>
        <begin position="304"/>
        <end position="323"/>
    </location>
</feature>
<keyword evidence="11" id="KW-1185">Reference proteome</keyword>
<evidence type="ECO:0000256" key="6">
    <source>
        <dbReference type="ARBA" id="ARBA00023049"/>
    </source>
</evidence>
<dbReference type="GO" id="GO:0004222">
    <property type="term" value="F:metalloendopeptidase activity"/>
    <property type="evidence" value="ECO:0007669"/>
    <property type="project" value="InterPro"/>
</dbReference>
<name>A0A7S7NTH8_PALFE</name>
<evidence type="ECO:0000256" key="1">
    <source>
        <dbReference type="ARBA" id="ARBA00001947"/>
    </source>
</evidence>
<keyword evidence="5" id="KW-0862">Zinc</keyword>
<dbReference type="Proteomes" id="UP000593892">
    <property type="component" value="Chromosome"/>
</dbReference>
<dbReference type="GO" id="GO:0046872">
    <property type="term" value="F:metal ion binding"/>
    <property type="evidence" value="ECO:0007669"/>
    <property type="project" value="UniProtKB-KW"/>
</dbReference>
<dbReference type="GO" id="GO:0051603">
    <property type="term" value="P:proteolysis involved in protein catabolic process"/>
    <property type="evidence" value="ECO:0007669"/>
    <property type="project" value="TreeGrafter"/>
</dbReference>
<sequence length="458" mass="49386">MRRRLMVVSLFTAVVLLAANQRKLPKPSWPNFFSKEQDVQMGREYAQQVEQQMTVVQNKELTDYINKIGERLVKQGGLDDYPYFFKVVQEPSINAFALPGGPMFVHTGLIKAADNEAQIAGVLAHELSHVVLRHGTNQASKAQLIQLPAMLAGAVAGGTLAGQLAQLGIGLGANSVLLKFSRGAESDADLLGAHTMAKAGYNPLELARFFEKLEAEMGKSGSSKFAQFMSDHPNPGNRVKAIEDQLPYMARGPYSSQMGDLKRMQAFVDGLPAAPKKAAKGQGSSAGATAPAQLPNAQKPASVPVSSSMKTAQSNGLTLSYPSNWQETTEQNSLTLAPAEGRVQSFIGYGVMVNLAQAPSGQKVDLQQDTQKLLQSMAQQNAGMKVVEQPQQVTIGGSKALVTKLGSDSPYAGTREVDIVVTIDRGTSLFYLVFVAPEPDYAKLEPVFQQMTRSIRFQ</sequence>
<accession>A0A7S7NTH8</accession>
<evidence type="ECO:0000256" key="5">
    <source>
        <dbReference type="ARBA" id="ARBA00022833"/>
    </source>
</evidence>
<comment type="cofactor">
    <cofactor evidence="1">
        <name>Zn(2+)</name>
        <dbReference type="ChEBI" id="CHEBI:29105"/>
    </cofactor>
</comment>
<keyword evidence="4" id="KW-0378">Hydrolase</keyword>
<feature type="domain" description="Peptidase M48" evidence="9">
    <location>
        <begin position="62"/>
        <end position="244"/>
    </location>
</feature>
<dbReference type="InterPro" id="IPR001915">
    <property type="entry name" value="Peptidase_M48"/>
</dbReference>
<dbReference type="CDD" id="cd07333">
    <property type="entry name" value="M48C_bepA_like"/>
    <property type="match status" value="1"/>
</dbReference>
<dbReference type="InterPro" id="IPR051156">
    <property type="entry name" value="Mito/Outer_Membr_Metalloprot"/>
</dbReference>
<dbReference type="PANTHER" id="PTHR22726:SF1">
    <property type="entry name" value="METALLOENDOPEPTIDASE OMA1, MITOCHONDRIAL"/>
    <property type="match status" value="1"/>
</dbReference>
<feature type="compositionally biased region" description="Low complexity" evidence="7">
    <location>
        <begin position="275"/>
        <end position="290"/>
    </location>
</feature>
<dbReference type="AlphaFoldDB" id="A0A7S7NTH8"/>
<evidence type="ECO:0000256" key="3">
    <source>
        <dbReference type="ARBA" id="ARBA00022723"/>
    </source>
</evidence>
<keyword evidence="2 10" id="KW-0645">Protease</keyword>
<feature type="region of interest" description="Disordered" evidence="7">
    <location>
        <begin position="275"/>
        <end position="323"/>
    </location>
</feature>
<dbReference type="RefSeq" id="WP_194451122.1">
    <property type="nucleotide sequence ID" value="NZ_CP063849.1"/>
</dbReference>
<evidence type="ECO:0000256" key="7">
    <source>
        <dbReference type="SAM" id="MobiDB-lite"/>
    </source>
</evidence>
<evidence type="ECO:0000313" key="11">
    <source>
        <dbReference type="Proteomes" id="UP000593892"/>
    </source>
</evidence>
<dbReference type="KEGG" id="pfer:IRI77_05775"/>
<proteinExistence type="predicted"/>
<evidence type="ECO:0000256" key="8">
    <source>
        <dbReference type="SAM" id="SignalP"/>
    </source>
</evidence>
<dbReference type="EMBL" id="CP063849">
    <property type="protein sequence ID" value="QOY89460.1"/>
    <property type="molecule type" value="Genomic_DNA"/>
</dbReference>